<keyword evidence="18" id="KW-1185">Reference proteome</keyword>
<evidence type="ECO:0000256" key="9">
    <source>
        <dbReference type="ARBA" id="ARBA00059734"/>
    </source>
</evidence>
<feature type="transmembrane region" description="Helical" evidence="15">
    <location>
        <begin position="285"/>
        <end position="302"/>
    </location>
</feature>
<dbReference type="FunFam" id="1.10.3730.20:FF:000026">
    <property type="entry name" value="Solute carrier family 35, member G1"/>
    <property type="match status" value="1"/>
</dbReference>
<reference evidence="17" key="3">
    <citation type="submission" date="2025-09" db="UniProtKB">
        <authorList>
            <consortium name="Ensembl"/>
        </authorList>
    </citation>
    <scope>IDENTIFICATION</scope>
</reference>
<comment type="subunit">
    <text evidence="11">Interacts with STIM1; stimulated by depletion of intracellular calcium. Interacts with ORAI1. Interacts with the plasma membrane calcium-transporting ATPases ATP2B1 and ATP2B4. Interacts with ATP1A1, ATP2A2, KPNB1 and XPO1.</text>
</comment>
<dbReference type="PANTHER" id="PTHR22911">
    <property type="entry name" value="ACYL-MALONYL CONDENSING ENZYME-RELATED"/>
    <property type="match status" value="1"/>
</dbReference>
<evidence type="ECO:0000256" key="11">
    <source>
        <dbReference type="ARBA" id="ARBA00064541"/>
    </source>
</evidence>
<feature type="transmembrane region" description="Helical" evidence="15">
    <location>
        <begin position="172"/>
        <end position="190"/>
    </location>
</feature>
<feature type="transmembrane region" description="Helical" evidence="15">
    <location>
        <begin position="415"/>
        <end position="433"/>
    </location>
</feature>
<dbReference type="InterPro" id="IPR000620">
    <property type="entry name" value="EamA_dom"/>
</dbReference>
<name>A0A8C9SZ65_SCLFO</name>
<dbReference type="RefSeq" id="XP_018616526.2">
    <property type="nucleotide sequence ID" value="XM_018761010.2"/>
</dbReference>
<feature type="transmembrane region" description="Helical" evidence="15">
    <location>
        <begin position="354"/>
        <end position="373"/>
    </location>
</feature>
<dbReference type="GO" id="GO:0005789">
    <property type="term" value="C:endoplasmic reticulum membrane"/>
    <property type="evidence" value="ECO:0007669"/>
    <property type="project" value="UniProtKB-SubCell"/>
</dbReference>
<feature type="transmembrane region" description="Helical" evidence="15">
    <location>
        <begin position="322"/>
        <end position="342"/>
    </location>
</feature>
<feature type="compositionally biased region" description="Basic and acidic residues" evidence="14">
    <location>
        <begin position="102"/>
        <end position="118"/>
    </location>
</feature>
<dbReference type="CTD" id="159371"/>
<comment type="function">
    <text evidence="9">May play a role in intracellular calcium sensing and homeostasis. May act as a negative regulator of plasma membrane calcium-transporting ATPases preventing calcium efflux from the cell.</text>
</comment>
<feature type="domain" description="EamA" evidence="16">
    <location>
        <begin position="171"/>
        <end position="302"/>
    </location>
</feature>
<evidence type="ECO:0000256" key="7">
    <source>
        <dbReference type="ARBA" id="ARBA00022989"/>
    </source>
</evidence>
<dbReference type="PANTHER" id="PTHR22911:SF6">
    <property type="entry name" value="SOLUTE CARRIER FAMILY 35 MEMBER G1"/>
    <property type="match status" value="1"/>
</dbReference>
<dbReference type="GO" id="GO:1990034">
    <property type="term" value="P:calcium ion export across plasma membrane"/>
    <property type="evidence" value="ECO:0007669"/>
    <property type="project" value="TreeGrafter"/>
</dbReference>
<keyword evidence="7 15" id="KW-1133">Transmembrane helix</keyword>
<evidence type="ECO:0000256" key="15">
    <source>
        <dbReference type="SAM" id="Phobius"/>
    </source>
</evidence>
<organism evidence="17 18">
    <name type="scientific">Scleropages formosus</name>
    <name type="common">Asian bonytongue</name>
    <name type="synonym">Osteoglossum formosum</name>
    <dbReference type="NCBI Taxonomy" id="113540"/>
    <lineage>
        <taxon>Eukaryota</taxon>
        <taxon>Metazoa</taxon>
        <taxon>Chordata</taxon>
        <taxon>Craniata</taxon>
        <taxon>Vertebrata</taxon>
        <taxon>Euteleostomi</taxon>
        <taxon>Actinopterygii</taxon>
        <taxon>Neopterygii</taxon>
        <taxon>Teleostei</taxon>
        <taxon>Osteoglossocephala</taxon>
        <taxon>Osteoglossomorpha</taxon>
        <taxon>Osteoglossiformes</taxon>
        <taxon>Osteoglossidae</taxon>
        <taxon>Scleropages</taxon>
    </lineage>
</organism>
<dbReference type="AlphaFoldDB" id="A0A8C9SZ65"/>
<keyword evidence="6" id="KW-0256">Endoplasmic reticulum</keyword>
<evidence type="ECO:0000256" key="8">
    <source>
        <dbReference type="ARBA" id="ARBA00023136"/>
    </source>
</evidence>
<dbReference type="InterPro" id="IPR037185">
    <property type="entry name" value="EmrE-like"/>
</dbReference>
<feature type="transmembrane region" description="Helical" evidence="15">
    <location>
        <begin position="257"/>
        <end position="278"/>
    </location>
</feature>
<dbReference type="SUPFAM" id="SSF103481">
    <property type="entry name" value="Multidrug resistance efflux transporter EmrE"/>
    <property type="match status" value="2"/>
</dbReference>
<dbReference type="Ensembl" id="ENSSFOT00015038478.1">
    <property type="protein sequence ID" value="ENSSFOP00015040750.1"/>
    <property type="gene ID" value="ENSSFOG00015030117.1"/>
</dbReference>
<feature type="transmembrane region" description="Helical" evidence="15">
    <location>
        <begin position="232"/>
        <end position="251"/>
    </location>
</feature>
<evidence type="ECO:0000256" key="1">
    <source>
        <dbReference type="ARBA" id="ARBA00004477"/>
    </source>
</evidence>
<evidence type="ECO:0000256" key="3">
    <source>
        <dbReference type="ARBA" id="ARBA00022475"/>
    </source>
</evidence>
<comment type="subcellular location">
    <subcellularLocation>
        <location evidence="2">Cell membrane</location>
        <topology evidence="2">Multi-pass membrane protein</topology>
    </subcellularLocation>
    <subcellularLocation>
        <location evidence="1">Endoplasmic reticulum membrane</location>
        <topology evidence="1">Multi-pass membrane protein</topology>
    </subcellularLocation>
</comment>
<evidence type="ECO:0000256" key="13">
    <source>
        <dbReference type="ARBA" id="ARBA00082789"/>
    </source>
</evidence>
<dbReference type="KEGG" id="sfm:108939574"/>
<feature type="compositionally biased region" description="Acidic residues" evidence="14">
    <location>
        <begin position="88"/>
        <end position="101"/>
    </location>
</feature>
<evidence type="ECO:0000256" key="5">
    <source>
        <dbReference type="ARBA" id="ARBA00022737"/>
    </source>
</evidence>
<feature type="domain" description="EamA" evidence="16">
    <location>
        <begin position="323"/>
        <end position="454"/>
    </location>
</feature>
<feature type="transmembrane region" description="Helical" evidence="15">
    <location>
        <begin position="202"/>
        <end position="220"/>
    </location>
</feature>
<keyword evidence="4 15" id="KW-0812">Transmembrane</keyword>
<evidence type="ECO:0000313" key="18">
    <source>
        <dbReference type="Proteomes" id="UP000694397"/>
    </source>
</evidence>
<accession>A0A8C9SZ65</accession>
<feature type="compositionally biased region" description="Basic and acidic residues" evidence="14">
    <location>
        <begin position="74"/>
        <end position="87"/>
    </location>
</feature>
<dbReference type="Pfam" id="PF00892">
    <property type="entry name" value="EamA"/>
    <property type="match status" value="2"/>
</dbReference>
<dbReference type="GeneID" id="108939574"/>
<evidence type="ECO:0000256" key="6">
    <source>
        <dbReference type="ARBA" id="ARBA00022824"/>
    </source>
</evidence>
<evidence type="ECO:0000256" key="2">
    <source>
        <dbReference type="ARBA" id="ARBA00004651"/>
    </source>
</evidence>
<comment type="similarity">
    <text evidence="10">Belongs to the TMEM20 family.</text>
</comment>
<evidence type="ECO:0000313" key="17">
    <source>
        <dbReference type="Ensembl" id="ENSSFOP00015040750.1"/>
    </source>
</evidence>
<gene>
    <name evidence="17" type="primary">SLC35G1</name>
    <name evidence="17" type="synonym">slc35g1</name>
</gene>
<feature type="transmembrane region" description="Helical" evidence="15">
    <location>
        <begin position="385"/>
        <end position="403"/>
    </location>
</feature>
<dbReference type="GO" id="GO:0051480">
    <property type="term" value="P:regulation of cytosolic calcium ion concentration"/>
    <property type="evidence" value="ECO:0007669"/>
    <property type="project" value="TreeGrafter"/>
</dbReference>
<evidence type="ECO:0000259" key="16">
    <source>
        <dbReference type="Pfam" id="PF00892"/>
    </source>
</evidence>
<evidence type="ECO:0000256" key="10">
    <source>
        <dbReference type="ARBA" id="ARBA00061618"/>
    </source>
</evidence>
<feature type="region of interest" description="Disordered" evidence="14">
    <location>
        <begin position="56"/>
        <end position="128"/>
    </location>
</feature>
<reference evidence="17 18" key="1">
    <citation type="submission" date="2019-04" db="EMBL/GenBank/DDBJ databases">
        <authorList>
            <consortium name="Wellcome Sanger Institute Data Sharing"/>
        </authorList>
    </citation>
    <scope>NUCLEOTIDE SEQUENCE [LARGE SCALE GENOMIC DNA]</scope>
</reference>
<sequence>MWPLPVLPLAARRGSRQSVKVTSQRRRLAALRCEGSGARAPFTPVNTWNMEELARGAADGESGRADGASTAPPGREEEVRVELLHVDGEEDDEDEDEEEEQRELGAERLHLKRRDAGAERAGGPPRRCPRGSLVACWGRQSESCAAEERGRRSPHGHPKADTEKKQAFRGLGLLYALLASVVFSIVAFIVKKVDGLHAVEISAIRCFFQITFTLPALIYYRTGFTGPRGQRVFLFLRGFLGSNAMILLFYAVQQMPLADATVIFFSNPVFTSVLAWIFLKEKCTLWDFAFTLLTVTGVVLIARPPFLFGSDASSIEDYTDHIKGTVAAFLGAIAAACTLVILRKMGKNVHYYLSVWYYAVIGFIECIIILFVIDKWTVPFCGWDRWLLMLIGFLGIVGQTFLTKAVQIEKAGPVALMRTLDVVLAFLLQFFFLGRVPTWWSLGGTLCVIGSTTGMALRKWYRSKRKG</sequence>
<dbReference type="GO" id="GO:0005886">
    <property type="term" value="C:plasma membrane"/>
    <property type="evidence" value="ECO:0007669"/>
    <property type="project" value="UniProtKB-SubCell"/>
</dbReference>
<dbReference type="OrthoDB" id="306876at2759"/>
<dbReference type="Gene3D" id="1.10.3730.20">
    <property type="match status" value="1"/>
</dbReference>
<protein>
    <recommendedName>
        <fullName evidence="12">Solute carrier family 35 member G1</fullName>
    </recommendedName>
    <alternativeName>
        <fullName evidence="13">Transmembrane protein 20</fullName>
    </alternativeName>
</protein>
<dbReference type="GeneTree" id="ENSGT00940000153249"/>
<keyword evidence="8 15" id="KW-0472">Membrane</keyword>
<feature type="transmembrane region" description="Helical" evidence="15">
    <location>
        <begin position="439"/>
        <end position="457"/>
    </location>
</feature>
<evidence type="ECO:0000256" key="4">
    <source>
        <dbReference type="ARBA" id="ARBA00022692"/>
    </source>
</evidence>
<evidence type="ECO:0000256" key="12">
    <source>
        <dbReference type="ARBA" id="ARBA00074441"/>
    </source>
</evidence>
<proteinExistence type="inferred from homology"/>
<keyword evidence="3" id="KW-1003">Cell membrane</keyword>
<dbReference type="Proteomes" id="UP000694397">
    <property type="component" value="Chromosome 24"/>
</dbReference>
<reference evidence="17" key="2">
    <citation type="submission" date="2025-08" db="UniProtKB">
        <authorList>
            <consortium name="Ensembl"/>
        </authorList>
    </citation>
    <scope>IDENTIFICATION</scope>
</reference>
<evidence type="ECO:0000256" key="14">
    <source>
        <dbReference type="SAM" id="MobiDB-lite"/>
    </source>
</evidence>
<keyword evidence="5" id="KW-0677">Repeat</keyword>